<feature type="compositionally biased region" description="Basic and acidic residues" evidence="8">
    <location>
        <begin position="1"/>
        <end position="11"/>
    </location>
</feature>
<feature type="region of interest" description="Disordered" evidence="8">
    <location>
        <begin position="1"/>
        <end position="74"/>
    </location>
</feature>
<comment type="function">
    <text evidence="7">Functions as a peptidoglycan terminase that cleaves nascent peptidoglycan strands endolytically to terminate their elongation.</text>
</comment>
<dbReference type="Gene3D" id="3.30.1490.480">
    <property type="entry name" value="Endolytic murein transglycosylase"/>
    <property type="match status" value="1"/>
</dbReference>
<keyword evidence="10" id="KW-1185">Reference proteome</keyword>
<dbReference type="AlphaFoldDB" id="A0A6L9XYM2"/>
<reference evidence="9 10" key="1">
    <citation type="journal article" date="2014" name="J. Microbiol.">
        <title>Diaminobutyricibacter tongyongensis gen. nov., sp. nov. and Homoserinibacter gongjuensis gen. nov., sp. nov. belong to the family Microbacteriaceae.</title>
        <authorList>
            <person name="Kim S.J."/>
            <person name="Ahn J.H."/>
            <person name="Weon H.Y."/>
            <person name="Hamada M."/>
            <person name="Suzuki K."/>
            <person name="Kwon S.W."/>
        </authorList>
    </citation>
    <scope>NUCLEOTIDE SEQUENCE [LARGE SCALE GENOMIC DNA]</scope>
    <source>
        <strain evidence="9 10">NBRC 108724</strain>
    </source>
</reference>
<comment type="caution">
    <text evidence="9">The sequence shown here is derived from an EMBL/GenBank/DDBJ whole genome shotgun (WGS) entry which is preliminary data.</text>
</comment>
<evidence type="ECO:0000256" key="8">
    <source>
        <dbReference type="SAM" id="MobiDB-lite"/>
    </source>
</evidence>
<evidence type="ECO:0000313" key="9">
    <source>
        <dbReference type="EMBL" id="NEN06307.1"/>
    </source>
</evidence>
<gene>
    <name evidence="7 9" type="primary">mltG</name>
    <name evidence="9" type="ORF">G3T36_10505</name>
</gene>
<dbReference type="EMBL" id="JAAGWY010000002">
    <property type="protein sequence ID" value="NEN06307.1"/>
    <property type="molecule type" value="Genomic_DNA"/>
</dbReference>
<keyword evidence="1 7" id="KW-1003">Cell membrane</keyword>
<evidence type="ECO:0000256" key="2">
    <source>
        <dbReference type="ARBA" id="ARBA00022692"/>
    </source>
</evidence>
<dbReference type="GO" id="GO:0008932">
    <property type="term" value="F:lytic endotransglycosylase activity"/>
    <property type="evidence" value="ECO:0007669"/>
    <property type="project" value="UniProtKB-UniRule"/>
</dbReference>
<feature type="transmembrane region" description="Helical" evidence="7">
    <location>
        <begin position="97"/>
        <end position="118"/>
    </location>
</feature>
<evidence type="ECO:0000313" key="10">
    <source>
        <dbReference type="Proteomes" id="UP000474967"/>
    </source>
</evidence>
<evidence type="ECO:0000256" key="5">
    <source>
        <dbReference type="ARBA" id="ARBA00023239"/>
    </source>
</evidence>
<evidence type="ECO:0000256" key="6">
    <source>
        <dbReference type="ARBA" id="ARBA00023316"/>
    </source>
</evidence>
<comment type="similarity">
    <text evidence="7">Belongs to the transglycosylase MltG family.</text>
</comment>
<feature type="compositionally biased region" description="Basic and acidic residues" evidence="8">
    <location>
        <begin position="37"/>
        <end position="47"/>
    </location>
</feature>
<keyword evidence="2 7" id="KW-0812">Transmembrane</keyword>
<dbReference type="NCBIfam" id="TIGR00247">
    <property type="entry name" value="endolytic transglycosylase MltG"/>
    <property type="match status" value="1"/>
</dbReference>
<dbReference type="Pfam" id="PF02618">
    <property type="entry name" value="YceG"/>
    <property type="match status" value="1"/>
</dbReference>
<dbReference type="CDD" id="cd08010">
    <property type="entry name" value="MltG_like"/>
    <property type="match status" value="1"/>
</dbReference>
<dbReference type="PANTHER" id="PTHR30518">
    <property type="entry name" value="ENDOLYTIC MUREIN TRANSGLYCOSYLASE"/>
    <property type="match status" value="1"/>
</dbReference>
<dbReference type="HAMAP" id="MF_02065">
    <property type="entry name" value="MltG"/>
    <property type="match status" value="1"/>
</dbReference>
<keyword evidence="4 7" id="KW-0472">Membrane</keyword>
<dbReference type="Proteomes" id="UP000474967">
    <property type="component" value="Unassembled WGS sequence"/>
</dbReference>
<dbReference type="RefSeq" id="WP_163289735.1">
    <property type="nucleotide sequence ID" value="NZ_JAAGWY010000002.1"/>
</dbReference>
<evidence type="ECO:0000256" key="3">
    <source>
        <dbReference type="ARBA" id="ARBA00022989"/>
    </source>
</evidence>
<dbReference type="EC" id="4.2.2.29" evidence="7"/>
<comment type="subcellular location">
    <subcellularLocation>
        <location evidence="7">Cell membrane</location>
        <topology evidence="7">Single-pass membrane protein</topology>
    </subcellularLocation>
</comment>
<name>A0A6L9XYM2_9MICO</name>
<dbReference type="GO" id="GO:0071555">
    <property type="term" value="P:cell wall organization"/>
    <property type="evidence" value="ECO:0007669"/>
    <property type="project" value="UniProtKB-KW"/>
</dbReference>
<keyword evidence="5 7" id="KW-0456">Lyase</keyword>
<keyword evidence="3 7" id="KW-1133">Transmembrane helix</keyword>
<dbReference type="Gene3D" id="3.30.160.60">
    <property type="entry name" value="Classic Zinc Finger"/>
    <property type="match status" value="1"/>
</dbReference>
<keyword evidence="6 7" id="KW-0961">Cell wall biogenesis/degradation</keyword>
<dbReference type="PANTHER" id="PTHR30518:SF2">
    <property type="entry name" value="ENDOLYTIC MUREIN TRANSGLYCOSYLASE"/>
    <property type="match status" value="1"/>
</dbReference>
<evidence type="ECO:0000256" key="1">
    <source>
        <dbReference type="ARBA" id="ARBA00022475"/>
    </source>
</evidence>
<proteinExistence type="inferred from homology"/>
<comment type="catalytic activity">
    <reaction evidence="7">
        <text>a peptidoglycan chain = a peptidoglycan chain with N-acetyl-1,6-anhydromuramyl-[peptide] at the reducing end + a peptidoglycan chain with N-acetylglucosamine at the non-reducing end.</text>
        <dbReference type="EC" id="4.2.2.29"/>
    </reaction>
</comment>
<sequence length="441" mass="47869">MAPDDGPRDEFDPFDELFRTPAESPADAPVVQPEGRPLTRREARAAEGRGVPVTGPETVTSAAPDETQHHESPLAWRQQHYVSHQKPRRKKRSLKPLWVTLVILLILGGMGAAAYAIFQPQIAKIVASFEPNDYKGSGKGEVLVTIKTGDNGSDIATTLQKAGVTKTFDAFYGLLLKQHPEPVFQPGAYRLAKQMSAQAALTMLEDPKTRVDQTAVIPEGTAEKDILPLLADATKLPLADLQKAAADVRSYGVPAQAKTLEGFLFPATYKFIPGTSAHAVIKTLVDRSFTALDQAGVAPADRWKTVVLASIVQREAGLAPEYPKVSRVFLNRLAQGWNLQSDATVAYGTGHTDTVTTTDKERADASDPYNTYAHPGLPVGPISNPGDLAINAAVHPATGPWMYFVTWNLKTGETIFSTTQAQHDAAVQKWQQWMRDNPGYG</sequence>
<evidence type="ECO:0000256" key="7">
    <source>
        <dbReference type="HAMAP-Rule" id="MF_02065"/>
    </source>
</evidence>
<dbReference type="GO" id="GO:0009252">
    <property type="term" value="P:peptidoglycan biosynthetic process"/>
    <property type="evidence" value="ECO:0007669"/>
    <property type="project" value="UniProtKB-UniRule"/>
</dbReference>
<feature type="site" description="Important for catalytic activity" evidence="7">
    <location>
        <position position="315"/>
    </location>
</feature>
<evidence type="ECO:0000256" key="4">
    <source>
        <dbReference type="ARBA" id="ARBA00023136"/>
    </source>
</evidence>
<organism evidence="9 10">
    <name type="scientific">Leifsonia tongyongensis</name>
    <dbReference type="NCBI Taxonomy" id="1268043"/>
    <lineage>
        <taxon>Bacteria</taxon>
        <taxon>Bacillati</taxon>
        <taxon>Actinomycetota</taxon>
        <taxon>Actinomycetes</taxon>
        <taxon>Micrococcales</taxon>
        <taxon>Microbacteriaceae</taxon>
        <taxon>Leifsonia</taxon>
    </lineage>
</organism>
<dbReference type="GO" id="GO:0005886">
    <property type="term" value="C:plasma membrane"/>
    <property type="evidence" value="ECO:0007669"/>
    <property type="project" value="UniProtKB-SubCell"/>
</dbReference>
<dbReference type="InterPro" id="IPR003770">
    <property type="entry name" value="MLTG-like"/>
</dbReference>
<protein>
    <recommendedName>
        <fullName evidence="7">Endolytic murein transglycosylase</fullName>
        <ecNumber evidence="7">4.2.2.29</ecNumber>
    </recommendedName>
    <alternativeName>
        <fullName evidence="7">Peptidoglycan lytic transglycosylase</fullName>
    </alternativeName>
    <alternativeName>
        <fullName evidence="7">Peptidoglycan polymerization terminase</fullName>
    </alternativeName>
</protein>
<accession>A0A6L9XYM2</accession>